<proteinExistence type="predicted"/>
<evidence type="ECO:0000313" key="5">
    <source>
        <dbReference type="EMBL" id="GJS71350.1"/>
    </source>
</evidence>
<dbReference type="InterPro" id="IPR053134">
    <property type="entry name" value="RNA-dir_DNA_polymerase"/>
</dbReference>
<name>A0ABQ4Y2T4_9ASTR</name>
<dbReference type="InterPro" id="IPR041577">
    <property type="entry name" value="RT_RNaseH_2"/>
</dbReference>
<reference evidence="5" key="1">
    <citation type="journal article" date="2022" name="Int. J. Mol. Sci.">
        <title>Draft Genome of Tanacetum Coccineum: Genomic Comparison of Closely Related Tanacetum-Family Plants.</title>
        <authorList>
            <person name="Yamashiro T."/>
            <person name="Shiraishi A."/>
            <person name="Nakayama K."/>
            <person name="Satake H."/>
        </authorList>
    </citation>
    <scope>NUCLEOTIDE SEQUENCE</scope>
</reference>
<dbReference type="Gene3D" id="3.30.70.270">
    <property type="match status" value="2"/>
</dbReference>
<sequence>MIFGVSKCTKGKKVKFAVVTLQGPALTWWNSKVTIFGLEAPNQIPWTEMKKSMIKEFCLVEEIQRMEHELWNLKIKEFNIVPYNQRFNELALMCLRMVDPENVKVDAYIRGLFENIKGEVTSSKPTNLSEAEEVVEAIIEIATRIASRIIKGKYGRFGHRTRDCRSKTITTGANTQQIWTCYDYSEQGHTRNRYPKKNKPQDRDARGRAYVIKEAEQQGLYVVTDWLVERDAVIVYGKKVVSIPCGNKTLIVEGDKGVSRLKVISCIKARKYIERGCRLFVAHVIEKKSKEKCLEYVPVIRDILEVFLGDLLGLPSPRQEFRIDLIPGVAPVAYAPYHLAPSEMKELSGQLQELLEKGFIHLSSSVYSKIDLRSGYHRLCIKEEDILITAFRTRYGHYEFQVMPFGLTNAPAVFMDLMNRVCKPHLDKFMIVFIDDILIFSKNKEEHGEHLKIILKLLKKEQLYGKFSKCDFWLEYVQFLGHVIDNKGIHVDSAKVEAIRNWATPTTPIKVRNIKKFEWGKEEEEAFQLLKHKLCSAPILALPEGTKDFMAYCDVSLKGFRSILMQREKVIVYASRQLKPHEENYMIHDLELGAMVFALSYADKRTKPLEFEVGDMALLKVLPWKGVIRFGKHGKLSLRYIGPFKIIARVGPVAYKLELPKELLGIHHTFHVSNLKKCLTDDELIIPLDEIQLDDKLHFIEEPVEIVDREVKRLKQSQIPIFEQQVAQKGDPGAGMLTRTMAKELSAASTHECIFLDFLSEKESKKVSEALKHPRWVDAM</sequence>
<keyword evidence="5" id="KW-0695">RNA-directed DNA polymerase</keyword>
<feature type="domain" description="Reverse transcriptase/retrotransposon-derived protein RNase H-like" evidence="3">
    <location>
        <begin position="519"/>
        <end position="602"/>
    </location>
</feature>
<dbReference type="EMBL" id="BQNB010010000">
    <property type="protein sequence ID" value="GJS71350.1"/>
    <property type="molecule type" value="Genomic_DNA"/>
</dbReference>
<dbReference type="Pfam" id="PF17919">
    <property type="entry name" value="RT_RNaseH_2"/>
    <property type="match status" value="1"/>
</dbReference>
<feature type="domain" description="Tf2-1-like SH3-like" evidence="4">
    <location>
        <begin position="614"/>
        <end position="678"/>
    </location>
</feature>
<dbReference type="InterPro" id="IPR000477">
    <property type="entry name" value="RT_dom"/>
</dbReference>
<reference evidence="5" key="2">
    <citation type="submission" date="2022-01" db="EMBL/GenBank/DDBJ databases">
        <authorList>
            <person name="Yamashiro T."/>
            <person name="Shiraishi A."/>
            <person name="Satake H."/>
            <person name="Nakayama K."/>
        </authorList>
    </citation>
    <scope>NUCLEOTIDE SEQUENCE</scope>
</reference>
<evidence type="ECO:0000259" key="4">
    <source>
        <dbReference type="Pfam" id="PF24626"/>
    </source>
</evidence>
<gene>
    <name evidence="5" type="ORF">Tco_0704191</name>
</gene>
<keyword evidence="5" id="KW-0808">Transferase</keyword>
<accession>A0ABQ4Y2T4</accession>
<comment type="caution">
    <text evidence="5">The sequence shown here is derived from an EMBL/GenBank/DDBJ whole genome shotgun (WGS) entry which is preliminary data.</text>
</comment>
<dbReference type="InterPro" id="IPR043128">
    <property type="entry name" value="Rev_trsase/Diguanyl_cyclase"/>
</dbReference>
<dbReference type="Pfam" id="PF00078">
    <property type="entry name" value="RVT_1"/>
    <property type="match status" value="1"/>
</dbReference>
<dbReference type="PANTHER" id="PTHR24559:SF427">
    <property type="entry name" value="RNA-DIRECTED DNA POLYMERASE"/>
    <property type="match status" value="1"/>
</dbReference>
<evidence type="ECO:0000259" key="1">
    <source>
        <dbReference type="Pfam" id="PF00078"/>
    </source>
</evidence>
<organism evidence="5 6">
    <name type="scientific">Tanacetum coccineum</name>
    <dbReference type="NCBI Taxonomy" id="301880"/>
    <lineage>
        <taxon>Eukaryota</taxon>
        <taxon>Viridiplantae</taxon>
        <taxon>Streptophyta</taxon>
        <taxon>Embryophyta</taxon>
        <taxon>Tracheophyta</taxon>
        <taxon>Spermatophyta</taxon>
        <taxon>Magnoliopsida</taxon>
        <taxon>eudicotyledons</taxon>
        <taxon>Gunneridae</taxon>
        <taxon>Pentapetalae</taxon>
        <taxon>asterids</taxon>
        <taxon>campanulids</taxon>
        <taxon>Asterales</taxon>
        <taxon>Asteraceae</taxon>
        <taxon>Asteroideae</taxon>
        <taxon>Anthemideae</taxon>
        <taxon>Anthemidinae</taxon>
        <taxon>Tanacetum</taxon>
    </lineage>
</organism>
<dbReference type="SUPFAM" id="SSF56672">
    <property type="entry name" value="DNA/RNA polymerases"/>
    <property type="match status" value="1"/>
</dbReference>
<feature type="domain" description="Retrotransposon gag" evidence="2">
    <location>
        <begin position="15"/>
        <end position="112"/>
    </location>
</feature>
<keyword evidence="5" id="KW-0548">Nucleotidyltransferase</keyword>
<evidence type="ECO:0000259" key="3">
    <source>
        <dbReference type="Pfam" id="PF17919"/>
    </source>
</evidence>
<evidence type="ECO:0000259" key="2">
    <source>
        <dbReference type="Pfam" id="PF03732"/>
    </source>
</evidence>
<dbReference type="Pfam" id="PF03732">
    <property type="entry name" value="Retrotrans_gag"/>
    <property type="match status" value="1"/>
</dbReference>
<dbReference type="Proteomes" id="UP001151760">
    <property type="component" value="Unassembled WGS sequence"/>
</dbReference>
<dbReference type="InterPro" id="IPR005162">
    <property type="entry name" value="Retrotrans_gag_dom"/>
</dbReference>
<dbReference type="InterPro" id="IPR056924">
    <property type="entry name" value="SH3_Tf2-1"/>
</dbReference>
<feature type="domain" description="Reverse transcriptase" evidence="1">
    <location>
        <begin position="360"/>
        <end position="484"/>
    </location>
</feature>
<evidence type="ECO:0000313" key="6">
    <source>
        <dbReference type="Proteomes" id="UP001151760"/>
    </source>
</evidence>
<protein>
    <submittedName>
        <fullName evidence="5">Reverse transcriptase domain-containing protein</fullName>
    </submittedName>
</protein>
<dbReference type="Gene3D" id="3.10.10.10">
    <property type="entry name" value="HIV Type 1 Reverse Transcriptase, subunit A, domain 1"/>
    <property type="match status" value="2"/>
</dbReference>
<dbReference type="Pfam" id="PF24626">
    <property type="entry name" value="SH3_Tf2-1"/>
    <property type="match status" value="1"/>
</dbReference>
<dbReference type="PANTHER" id="PTHR24559">
    <property type="entry name" value="TRANSPOSON TY3-I GAG-POL POLYPROTEIN"/>
    <property type="match status" value="1"/>
</dbReference>
<dbReference type="InterPro" id="IPR043502">
    <property type="entry name" value="DNA/RNA_pol_sf"/>
</dbReference>
<keyword evidence="6" id="KW-1185">Reference proteome</keyword>
<dbReference type="GO" id="GO:0003964">
    <property type="term" value="F:RNA-directed DNA polymerase activity"/>
    <property type="evidence" value="ECO:0007669"/>
    <property type="project" value="UniProtKB-KW"/>
</dbReference>
<dbReference type="CDD" id="cd01647">
    <property type="entry name" value="RT_LTR"/>
    <property type="match status" value="1"/>
</dbReference>